<organism evidence="4 5">
    <name type="scientific">Danaus plexippus plexippus</name>
    <dbReference type="NCBI Taxonomy" id="278856"/>
    <lineage>
        <taxon>Eukaryota</taxon>
        <taxon>Metazoa</taxon>
        <taxon>Ecdysozoa</taxon>
        <taxon>Arthropoda</taxon>
        <taxon>Hexapoda</taxon>
        <taxon>Insecta</taxon>
        <taxon>Pterygota</taxon>
        <taxon>Neoptera</taxon>
        <taxon>Endopterygota</taxon>
        <taxon>Lepidoptera</taxon>
        <taxon>Glossata</taxon>
        <taxon>Ditrysia</taxon>
        <taxon>Papilionoidea</taxon>
        <taxon>Nymphalidae</taxon>
        <taxon>Danainae</taxon>
        <taxon>Danaini</taxon>
        <taxon>Danaina</taxon>
        <taxon>Danaus</taxon>
        <taxon>Danaus</taxon>
    </lineage>
</organism>
<dbReference type="eggNOG" id="KOG1176">
    <property type="taxonomic scope" value="Eukaryota"/>
</dbReference>
<comment type="similarity">
    <text evidence="2">Belongs to the ATP-dependent AMP-binding enzyme family.</text>
</comment>
<dbReference type="Proteomes" id="UP000007151">
    <property type="component" value="Unassembled WGS sequence"/>
</dbReference>
<dbReference type="STRING" id="278856.A0A212FBQ7"/>
<evidence type="ECO:0000256" key="1">
    <source>
        <dbReference type="ARBA" id="ARBA00004275"/>
    </source>
</evidence>
<dbReference type="Pfam" id="PF00501">
    <property type="entry name" value="AMP-binding"/>
    <property type="match status" value="1"/>
</dbReference>
<accession>A0A212FBQ7</accession>
<dbReference type="PANTHER" id="PTHR24096">
    <property type="entry name" value="LONG-CHAIN-FATTY-ACID--COA LIGASE"/>
    <property type="match status" value="1"/>
</dbReference>
<dbReference type="Gene3D" id="3.30.300.30">
    <property type="match status" value="1"/>
</dbReference>
<dbReference type="GO" id="GO:0046949">
    <property type="term" value="P:fatty-acyl-CoA biosynthetic process"/>
    <property type="evidence" value="ECO:0007669"/>
    <property type="project" value="TreeGrafter"/>
</dbReference>
<protein>
    <submittedName>
        <fullName evidence="4">Luciferase</fullName>
    </submittedName>
</protein>
<dbReference type="EMBL" id="AGBW02009293">
    <property type="protein sequence ID" value="OWR51172.1"/>
    <property type="molecule type" value="Genomic_DNA"/>
</dbReference>
<keyword evidence="3" id="KW-0576">Peroxisome</keyword>
<proteinExistence type="inferred from homology"/>
<sequence length="524" mass="59138">MNNSEMHCSPDYHLGHVILEHSKRHADTVCQIDAATGDEETYSSVVSRSIRLARALRNYGLKPGDVVAVGGRNHLDLHIPVYAALYDGLPSVGVDPYFKYDEVRTLFNLTKPKIAFCQNEHVEVYDKAARDLGLELKIVTFDHGNCTMSEFVNKYDTDEPLDEFKVAKIDVDKVNAFLVSTSGTTGKVKVAAFNHQPFMLKWLKVLQMSRMVKGHKRTLLISPIHWISTCFTIFSTPLTGDTKIQTSKPDDFDHIVYIINKYKPRNVLMSPTLMSYLMTRKDVDLECFRSVTVTGSRIYPDVFEKFKTLLSREAVASIAYGQTEMLGPILLPNPAGPSGNCGQPLPFYDVKLIDQETRAEIKEPHVTGEMWVKGPCFTEYYQDPEETATAFTADGYFKTGDLLYRDEKNNYFYVERIKALIKYRNSHVIPIELEDIIRKHPSVKDVCIIGVSDPLDGERPVACVIKRQGMEITAQEVKDMVASKLSKNKELRGGVVFLNAFPQTSSGKLARAKLLQVVMNSKRE</sequence>
<dbReference type="Pfam" id="PF13193">
    <property type="entry name" value="AMP-binding_C"/>
    <property type="match status" value="1"/>
</dbReference>
<dbReference type="KEGG" id="dpl:KGM_206979"/>
<dbReference type="InterPro" id="IPR042099">
    <property type="entry name" value="ANL_N_sf"/>
</dbReference>
<dbReference type="InterPro" id="IPR045851">
    <property type="entry name" value="AMP-bd_C_sf"/>
</dbReference>
<dbReference type="SUPFAM" id="SSF56801">
    <property type="entry name" value="Acetyl-CoA synthetase-like"/>
    <property type="match status" value="1"/>
</dbReference>
<evidence type="ECO:0000313" key="4">
    <source>
        <dbReference type="EMBL" id="OWR51172.1"/>
    </source>
</evidence>
<gene>
    <name evidence="4" type="ORF">KGM_206979</name>
</gene>
<evidence type="ECO:0000256" key="2">
    <source>
        <dbReference type="ARBA" id="ARBA00006432"/>
    </source>
</evidence>
<evidence type="ECO:0000313" key="5">
    <source>
        <dbReference type="Proteomes" id="UP000007151"/>
    </source>
</evidence>
<dbReference type="PANTHER" id="PTHR24096:SF353">
    <property type="entry name" value="GH16244P-RELATED"/>
    <property type="match status" value="1"/>
</dbReference>
<dbReference type="GO" id="GO:0005777">
    <property type="term" value="C:peroxisome"/>
    <property type="evidence" value="ECO:0007669"/>
    <property type="project" value="UniProtKB-SubCell"/>
</dbReference>
<dbReference type="Gene3D" id="3.40.50.12780">
    <property type="entry name" value="N-terminal domain of ligase-like"/>
    <property type="match status" value="1"/>
</dbReference>
<dbReference type="InterPro" id="IPR000873">
    <property type="entry name" value="AMP-dep_synth/lig_dom"/>
</dbReference>
<dbReference type="InterPro" id="IPR025110">
    <property type="entry name" value="AMP-bd_C"/>
</dbReference>
<name>A0A212FBQ7_DANPL</name>
<reference evidence="4 5" key="1">
    <citation type="journal article" date="2011" name="Cell">
        <title>The monarch butterfly genome yields insights into long-distance migration.</title>
        <authorList>
            <person name="Zhan S."/>
            <person name="Merlin C."/>
            <person name="Boore J.L."/>
            <person name="Reppert S.M."/>
        </authorList>
    </citation>
    <scope>NUCLEOTIDE SEQUENCE [LARGE SCALE GENOMIC DNA]</scope>
    <source>
        <strain evidence="4">F-2</strain>
    </source>
</reference>
<dbReference type="GO" id="GO:0004467">
    <property type="term" value="F:long-chain fatty acid-CoA ligase activity"/>
    <property type="evidence" value="ECO:0007669"/>
    <property type="project" value="TreeGrafter"/>
</dbReference>
<evidence type="ECO:0000256" key="3">
    <source>
        <dbReference type="ARBA" id="ARBA00023140"/>
    </source>
</evidence>
<comment type="caution">
    <text evidence="4">The sequence shown here is derived from an EMBL/GenBank/DDBJ whole genome shotgun (WGS) entry which is preliminary data.</text>
</comment>
<dbReference type="FunFam" id="3.30.300.30:FF:000007">
    <property type="entry name" value="4-coumarate--CoA ligase 2"/>
    <property type="match status" value="1"/>
</dbReference>
<dbReference type="AlphaFoldDB" id="A0A212FBQ7"/>
<keyword evidence="5" id="KW-1185">Reference proteome</keyword>
<comment type="subcellular location">
    <subcellularLocation>
        <location evidence="1">Peroxisome</location>
    </subcellularLocation>
</comment>
<dbReference type="OrthoDB" id="10253869at2759"/>